<dbReference type="AlphaFoldDB" id="A0A9P7RKY4"/>
<keyword evidence="3" id="KW-1185">Reference proteome</keyword>
<dbReference type="KEGG" id="more:E1B28_003031"/>
<evidence type="ECO:0000313" key="3">
    <source>
        <dbReference type="Proteomes" id="UP001049176"/>
    </source>
</evidence>
<dbReference type="RefSeq" id="XP_043001941.1">
    <property type="nucleotide sequence ID" value="XM_043159986.1"/>
</dbReference>
<dbReference type="Proteomes" id="UP001049176">
    <property type="component" value="Chromosome 11"/>
</dbReference>
<dbReference type="GeneID" id="66072107"/>
<reference evidence="2" key="1">
    <citation type="journal article" date="2021" name="Genome Biol. Evol.">
        <title>The assembled and annotated genome of the fairy-ring fungus Marasmius oreades.</title>
        <authorList>
            <person name="Hiltunen M."/>
            <person name="Ament-Velasquez S.L."/>
            <person name="Johannesson H."/>
        </authorList>
    </citation>
    <scope>NUCLEOTIDE SEQUENCE</scope>
    <source>
        <strain evidence="2">03SP1</strain>
    </source>
</reference>
<dbReference type="Pfam" id="PF20236">
    <property type="entry name" value="DUF6593"/>
    <property type="match status" value="1"/>
</dbReference>
<dbReference type="EMBL" id="CM032191">
    <property type="protein sequence ID" value="KAG7085470.1"/>
    <property type="molecule type" value="Genomic_DNA"/>
</dbReference>
<dbReference type="OrthoDB" id="3021178at2759"/>
<sequence length="191" mass="21200">MDLIFSSPSPYNASISLRTGELVYEISSNDTKPDPLGLGMGTRRTVVKKFSVETPASKTPTEIGCIELHTLHDDRCEVYGRDVRPKDKQKWTSSNGQEYSWKYLSDQVLNPQLLDRDQSTVAAYEHSGFISGKPQKLARLSISPGAGYGIVDEILVTFLYAQQKRGTTSYVDGFLSVITGGFGVRGYNYRT</sequence>
<evidence type="ECO:0000259" key="1">
    <source>
        <dbReference type="Pfam" id="PF20236"/>
    </source>
</evidence>
<feature type="domain" description="DUF6593" evidence="1">
    <location>
        <begin position="9"/>
        <end position="165"/>
    </location>
</feature>
<dbReference type="InterPro" id="IPR046528">
    <property type="entry name" value="DUF6593"/>
</dbReference>
<gene>
    <name evidence="2" type="ORF">E1B28_003031</name>
</gene>
<comment type="caution">
    <text evidence="2">The sequence shown here is derived from an EMBL/GenBank/DDBJ whole genome shotgun (WGS) entry which is preliminary data.</text>
</comment>
<accession>A0A9P7RKY4</accession>
<protein>
    <recommendedName>
        <fullName evidence="1">DUF6593 domain-containing protein</fullName>
    </recommendedName>
</protein>
<proteinExistence type="predicted"/>
<name>A0A9P7RKY4_9AGAR</name>
<organism evidence="2 3">
    <name type="scientific">Marasmius oreades</name>
    <name type="common">fairy-ring Marasmius</name>
    <dbReference type="NCBI Taxonomy" id="181124"/>
    <lineage>
        <taxon>Eukaryota</taxon>
        <taxon>Fungi</taxon>
        <taxon>Dikarya</taxon>
        <taxon>Basidiomycota</taxon>
        <taxon>Agaricomycotina</taxon>
        <taxon>Agaricomycetes</taxon>
        <taxon>Agaricomycetidae</taxon>
        <taxon>Agaricales</taxon>
        <taxon>Marasmiineae</taxon>
        <taxon>Marasmiaceae</taxon>
        <taxon>Marasmius</taxon>
    </lineage>
</organism>
<evidence type="ECO:0000313" key="2">
    <source>
        <dbReference type="EMBL" id="KAG7085470.1"/>
    </source>
</evidence>